<keyword evidence="2" id="KW-0732">Signal</keyword>
<feature type="signal peptide" evidence="2">
    <location>
        <begin position="1"/>
        <end position="25"/>
    </location>
</feature>
<protein>
    <submittedName>
        <fullName evidence="3">Secreted protein</fullName>
    </submittedName>
</protein>
<evidence type="ECO:0000256" key="2">
    <source>
        <dbReference type="SAM" id="SignalP"/>
    </source>
</evidence>
<dbReference type="Gene3D" id="1.25.40.10">
    <property type="entry name" value="Tetratricopeptide repeat domain"/>
    <property type="match status" value="1"/>
</dbReference>
<evidence type="ECO:0000313" key="4">
    <source>
        <dbReference type="Proteomes" id="UP000011991"/>
    </source>
</evidence>
<dbReference type="InterPro" id="IPR011990">
    <property type="entry name" value="TPR-like_helical_dom_sf"/>
</dbReference>
<keyword evidence="4" id="KW-1185">Reference proteome</keyword>
<organism evidence="3 4">
    <name type="scientific">Rhodopirellula maiorica SM1</name>
    <dbReference type="NCBI Taxonomy" id="1265738"/>
    <lineage>
        <taxon>Bacteria</taxon>
        <taxon>Pseudomonadati</taxon>
        <taxon>Planctomycetota</taxon>
        <taxon>Planctomycetia</taxon>
        <taxon>Pirellulales</taxon>
        <taxon>Pirellulaceae</taxon>
        <taxon>Novipirellula</taxon>
    </lineage>
</organism>
<evidence type="ECO:0000313" key="3">
    <source>
        <dbReference type="EMBL" id="EMI22660.1"/>
    </source>
</evidence>
<evidence type="ECO:0000256" key="1">
    <source>
        <dbReference type="PROSITE-ProRule" id="PRU00339"/>
    </source>
</evidence>
<comment type="caution">
    <text evidence="3">The sequence shown here is derived from an EMBL/GenBank/DDBJ whole genome shotgun (WGS) entry which is preliminary data.</text>
</comment>
<dbReference type="InterPro" id="IPR019734">
    <property type="entry name" value="TPR_rpt"/>
</dbReference>
<keyword evidence="1" id="KW-0802">TPR repeat</keyword>
<feature type="repeat" description="TPR" evidence="1">
    <location>
        <begin position="137"/>
        <end position="170"/>
    </location>
</feature>
<dbReference type="Proteomes" id="UP000011991">
    <property type="component" value="Unassembled WGS sequence"/>
</dbReference>
<proteinExistence type="predicted"/>
<dbReference type="PROSITE" id="PS50005">
    <property type="entry name" value="TPR"/>
    <property type="match status" value="1"/>
</dbReference>
<dbReference type="SUPFAM" id="SSF48452">
    <property type="entry name" value="TPR-like"/>
    <property type="match status" value="1"/>
</dbReference>
<accession>M5RTN5</accession>
<dbReference type="EMBL" id="ANOG01000062">
    <property type="protein sequence ID" value="EMI22660.1"/>
    <property type="molecule type" value="Genomic_DNA"/>
</dbReference>
<reference evidence="3 4" key="1">
    <citation type="journal article" date="2013" name="Mar. Genomics">
        <title>Expression of sulfatases in Rhodopirellula baltica and the diversity of sulfatases in the genus Rhodopirellula.</title>
        <authorList>
            <person name="Wegner C.E."/>
            <person name="Richter-Heitmann T."/>
            <person name="Klindworth A."/>
            <person name="Klockow C."/>
            <person name="Richter M."/>
            <person name="Achstetter T."/>
            <person name="Glockner F.O."/>
            <person name="Harder J."/>
        </authorList>
    </citation>
    <scope>NUCLEOTIDE SEQUENCE [LARGE SCALE GENOMIC DNA]</scope>
    <source>
        <strain evidence="3 4">SM1</strain>
    </source>
</reference>
<name>M5RTN5_9BACT</name>
<sequence length="271" mass="30433">MRSQILLIPALFFGLLFGRAATIDAADPAAEAEALVATASKDWYKHYAKASGEFSRRMAARLVLKANTPLERLLQTEAYRYFNRQGEAWKIYNELSDEFPNSAMLHCHIAMAFIEAGDYKTAKLKIDAANRADSESAYVFAARGALLQAQEQREAAFEQYTEALRRNPYIYGLRGRRVLLAWLSEPDEPRLSDLTINSDYTVSARRTSWHRGSSWTSPGKETFVFTLSDGRARYEGTLAAKNRMVGTGRDLGGASLTWRALRIHEPAENVP</sequence>
<dbReference type="PATRIC" id="fig|1265738.3.peg.416"/>
<dbReference type="AlphaFoldDB" id="M5RTN5"/>
<gene>
    <name evidence="3" type="ORF">RMSM_00415</name>
</gene>
<feature type="chain" id="PRO_5004071035" evidence="2">
    <location>
        <begin position="26"/>
        <end position="271"/>
    </location>
</feature>